<gene>
    <name evidence="1" type="ORF">HMPREF9944_01718</name>
</gene>
<dbReference type="OrthoDB" id="1082735at2"/>
<organism evidence="1 2">
    <name type="scientific">Segatella maculosa OT 289</name>
    <dbReference type="NCBI Taxonomy" id="999422"/>
    <lineage>
        <taxon>Bacteria</taxon>
        <taxon>Pseudomonadati</taxon>
        <taxon>Bacteroidota</taxon>
        <taxon>Bacteroidia</taxon>
        <taxon>Bacteroidales</taxon>
        <taxon>Prevotellaceae</taxon>
        <taxon>Segatella</taxon>
    </lineage>
</organism>
<dbReference type="EMBL" id="AGEK01000029">
    <property type="protein sequence ID" value="EHO69453.1"/>
    <property type="molecule type" value="Genomic_DNA"/>
</dbReference>
<evidence type="ECO:0000313" key="2">
    <source>
        <dbReference type="Proteomes" id="UP000003167"/>
    </source>
</evidence>
<proteinExistence type="predicted"/>
<name>H1HNH4_9BACT</name>
<dbReference type="PATRIC" id="fig|999422.3.peg.1806"/>
<keyword evidence="2" id="KW-1185">Reference proteome</keyword>
<sequence length="273" mass="31108">MSAVIPPQKSRRPSVSCEEKLRQLVLSCTNFKTPFDRKSMHAEVEEERENGVYVIRLFAYSDGENSTSTQGWIVLDTEKHLLKDITYDPDAPVILNYDKEKYKDYVAVCLERAPTAKPEGLETLDERLPLIHFPFEYSYDFIIDLPGTVAPSKALVPLLKTFVDAETDLSNCHIARLPSLDGYELLLICGTDRIGEGRFFLCSLDKTHKLTDRLLIYTAKNVYWKGQTANCYLHYSIGHQGISLKKMIAMPNKNIPVDSKNYAFSKGKFRLVK</sequence>
<reference evidence="1 2" key="1">
    <citation type="submission" date="2011-12" db="EMBL/GenBank/DDBJ databases">
        <title>The Genome Sequence of Prevotella maculosa OT 289.</title>
        <authorList>
            <consortium name="The Broad Institute Genome Sequencing Platform"/>
            <person name="Earl A."/>
            <person name="Ward D."/>
            <person name="Feldgarden M."/>
            <person name="Gevers D."/>
            <person name="Izard J."/>
            <person name="Blanton J.M."/>
            <person name="Mathney J."/>
            <person name="Tanner A.C."/>
            <person name="Dewhirst F.E."/>
            <person name="Young S.K."/>
            <person name="Zeng Q."/>
            <person name="Gargeya S."/>
            <person name="Fitzgerald M."/>
            <person name="Haas B."/>
            <person name="Abouelleil A."/>
            <person name="Alvarado L."/>
            <person name="Arachchi H.M."/>
            <person name="Berlin A."/>
            <person name="Chapman S.B."/>
            <person name="Gearin G."/>
            <person name="Goldberg J."/>
            <person name="Griggs A."/>
            <person name="Gujja S."/>
            <person name="Hansen M."/>
            <person name="Heiman D."/>
            <person name="Howarth C."/>
            <person name="Larimer J."/>
            <person name="Lui A."/>
            <person name="MacDonald P.J.P."/>
            <person name="McCowen C."/>
            <person name="Montmayeur A."/>
            <person name="Murphy C."/>
            <person name="Neiman D."/>
            <person name="Pearson M."/>
            <person name="Priest M."/>
            <person name="Roberts A."/>
            <person name="Saif S."/>
            <person name="Shea T."/>
            <person name="Sisk P."/>
            <person name="Stolte C."/>
            <person name="Sykes S."/>
            <person name="Wortman J."/>
            <person name="Nusbaum C."/>
            <person name="Birren B."/>
        </authorList>
    </citation>
    <scope>NUCLEOTIDE SEQUENCE [LARGE SCALE GENOMIC DNA]</scope>
    <source>
        <strain evidence="1 2">OT 289</strain>
    </source>
</reference>
<protein>
    <submittedName>
        <fullName evidence="1">Uncharacterized protein</fullName>
    </submittedName>
</protein>
<dbReference type="STRING" id="999422.HMPREF9944_01718"/>
<accession>H1HNH4</accession>
<dbReference type="AlphaFoldDB" id="H1HNH4"/>
<dbReference type="HOGENOM" id="CLU_933386_0_0_10"/>
<evidence type="ECO:0000313" key="1">
    <source>
        <dbReference type="EMBL" id="EHO69453.1"/>
    </source>
</evidence>
<dbReference type="Proteomes" id="UP000003167">
    <property type="component" value="Unassembled WGS sequence"/>
</dbReference>
<comment type="caution">
    <text evidence="1">The sequence shown here is derived from an EMBL/GenBank/DDBJ whole genome shotgun (WGS) entry which is preliminary data.</text>
</comment>